<evidence type="ECO:0000256" key="11">
    <source>
        <dbReference type="ARBA" id="ARBA00023201"/>
    </source>
</evidence>
<evidence type="ECO:0000256" key="2">
    <source>
        <dbReference type="ARBA" id="ARBA00006434"/>
    </source>
</evidence>
<protein>
    <recommendedName>
        <fullName evidence="14">Sodium/solute symporter</fullName>
    </recommendedName>
</protein>
<dbReference type="AlphaFoldDB" id="A0A382BCH6"/>
<evidence type="ECO:0000256" key="7">
    <source>
        <dbReference type="ARBA" id="ARBA00022989"/>
    </source>
</evidence>
<keyword evidence="9" id="KW-0406">Ion transport</keyword>
<reference evidence="13" key="1">
    <citation type="submission" date="2018-05" db="EMBL/GenBank/DDBJ databases">
        <authorList>
            <person name="Lanie J.A."/>
            <person name="Ng W.-L."/>
            <person name="Kazmierczak K.M."/>
            <person name="Andrzejewski T.M."/>
            <person name="Davidsen T.M."/>
            <person name="Wayne K.J."/>
            <person name="Tettelin H."/>
            <person name="Glass J.I."/>
            <person name="Rusch D."/>
            <person name="Podicherti R."/>
            <person name="Tsui H.-C.T."/>
            <person name="Winkler M.E."/>
        </authorList>
    </citation>
    <scope>NUCLEOTIDE SEQUENCE</scope>
</reference>
<dbReference type="InterPro" id="IPR038377">
    <property type="entry name" value="Na/Glc_symporter_sf"/>
</dbReference>
<keyword evidence="5 12" id="KW-0812">Transmembrane</keyword>
<comment type="subcellular location">
    <subcellularLocation>
        <location evidence="1">Cell membrane</location>
        <topology evidence="1">Multi-pass membrane protein</topology>
    </subcellularLocation>
</comment>
<evidence type="ECO:0000256" key="4">
    <source>
        <dbReference type="ARBA" id="ARBA00022475"/>
    </source>
</evidence>
<feature type="transmembrane region" description="Helical" evidence="12">
    <location>
        <begin position="429"/>
        <end position="447"/>
    </location>
</feature>
<dbReference type="GO" id="GO:0005886">
    <property type="term" value="C:plasma membrane"/>
    <property type="evidence" value="ECO:0007669"/>
    <property type="project" value="UniProtKB-SubCell"/>
</dbReference>
<feature type="transmembrane region" description="Helical" evidence="12">
    <location>
        <begin position="278"/>
        <end position="299"/>
    </location>
</feature>
<name>A0A382BCH6_9ZZZZ</name>
<feature type="transmembrane region" description="Helical" evidence="12">
    <location>
        <begin position="132"/>
        <end position="153"/>
    </location>
</feature>
<feature type="transmembrane region" description="Helical" evidence="12">
    <location>
        <begin position="327"/>
        <end position="350"/>
    </location>
</feature>
<feature type="transmembrane region" description="Helical" evidence="12">
    <location>
        <begin position="196"/>
        <end position="220"/>
    </location>
</feature>
<evidence type="ECO:0000256" key="8">
    <source>
        <dbReference type="ARBA" id="ARBA00023053"/>
    </source>
</evidence>
<sequence length="492" mass="52671">MIDAVLNNFREFWIVHLLLAAYTALMAYHAYAGNRETKGIADYYIGGRGMGGVVLGLSFFATYSSTNSFVGFSGQSFSWGAPWLLLVPFVVGFSFFAWTVVAPRLRVFTRSLDALTVPDFIGFRFESTVARVFGAVIVVFASIFYMTAVFKGIGNLLETFMYIPYKLAIGIIFLIVMAYTAVGGFISVAKTDVVQGIVMSIAAVLLFTGTVTAAGGLGALTQIRETTETAHLFTWGGGVAVPMLLGVLVSSTIKFAVEPRQLSRFYALEGAEATRTGTLVSTLAFMAVYSLLVPVGLYARRVIPGGITDTDLVVPTLLATDGVFSPFASAFLLVAMVAAAMSSLDSVLLVTASTAERDIMGILRPGRSDTTAVRATRVYVGIFALITAAVSLNPPGSIVTLTALSGSLYGACFFPAIVMGLYWRRGNGVAVVGSYVAGLAGLFLWRYTPWAEALHQVFPALILSMSTYFLVSIGGPRVQTKRVSELFEKGRT</sequence>
<evidence type="ECO:0008006" key="14">
    <source>
        <dbReference type="Google" id="ProtNLM"/>
    </source>
</evidence>
<dbReference type="Gene3D" id="1.20.1730.10">
    <property type="entry name" value="Sodium/glucose cotransporter"/>
    <property type="match status" value="1"/>
</dbReference>
<dbReference type="PANTHER" id="PTHR48086">
    <property type="entry name" value="SODIUM/PROLINE SYMPORTER-RELATED"/>
    <property type="match status" value="1"/>
</dbReference>
<keyword evidence="10 12" id="KW-0472">Membrane</keyword>
<dbReference type="EMBL" id="UINC01029179">
    <property type="protein sequence ID" value="SVB11478.1"/>
    <property type="molecule type" value="Genomic_DNA"/>
</dbReference>
<dbReference type="InterPro" id="IPR050277">
    <property type="entry name" value="Sodium:Solute_Symporter"/>
</dbReference>
<keyword evidence="7 12" id="KW-1133">Transmembrane helix</keyword>
<feature type="transmembrane region" description="Helical" evidence="12">
    <location>
        <begin position="232"/>
        <end position="257"/>
    </location>
</feature>
<dbReference type="GO" id="GO:0006814">
    <property type="term" value="P:sodium ion transport"/>
    <property type="evidence" value="ECO:0007669"/>
    <property type="project" value="UniProtKB-KW"/>
</dbReference>
<accession>A0A382BCH6</accession>
<evidence type="ECO:0000256" key="3">
    <source>
        <dbReference type="ARBA" id="ARBA00022448"/>
    </source>
</evidence>
<dbReference type="GO" id="GO:0015293">
    <property type="term" value="F:symporter activity"/>
    <property type="evidence" value="ECO:0007669"/>
    <property type="project" value="UniProtKB-KW"/>
</dbReference>
<evidence type="ECO:0000256" key="1">
    <source>
        <dbReference type="ARBA" id="ARBA00004651"/>
    </source>
</evidence>
<evidence type="ECO:0000313" key="13">
    <source>
        <dbReference type="EMBL" id="SVB11478.1"/>
    </source>
</evidence>
<dbReference type="PANTHER" id="PTHR48086:SF3">
    <property type="entry name" value="SODIUM_PROLINE SYMPORTER"/>
    <property type="match status" value="1"/>
</dbReference>
<evidence type="ECO:0000256" key="9">
    <source>
        <dbReference type="ARBA" id="ARBA00023065"/>
    </source>
</evidence>
<feature type="transmembrane region" description="Helical" evidence="12">
    <location>
        <begin position="83"/>
        <end position="101"/>
    </location>
</feature>
<evidence type="ECO:0000256" key="6">
    <source>
        <dbReference type="ARBA" id="ARBA00022847"/>
    </source>
</evidence>
<feature type="transmembrane region" description="Helical" evidence="12">
    <location>
        <begin position="398"/>
        <end position="422"/>
    </location>
</feature>
<keyword evidence="3" id="KW-0813">Transport</keyword>
<feature type="transmembrane region" description="Helical" evidence="12">
    <location>
        <begin position="371"/>
        <end position="392"/>
    </location>
</feature>
<dbReference type="PROSITE" id="PS50283">
    <property type="entry name" value="NA_SOLUT_SYMP_3"/>
    <property type="match status" value="1"/>
</dbReference>
<organism evidence="13">
    <name type="scientific">marine metagenome</name>
    <dbReference type="NCBI Taxonomy" id="408172"/>
    <lineage>
        <taxon>unclassified sequences</taxon>
        <taxon>metagenomes</taxon>
        <taxon>ecological metagenomes</taxon>
    </lineage>
</organism>
<proteinExistence type="inferred from homology"/>
<keyword evidence="4" id="KW-1003">Cell membrane</keyword>
<comment type="similarity">
    <text evidence="2">Belongs to the sodium:solute symporter (SSF) (TC 2.A.21) family.</text>
</comment>
<feature type="transmembrane region" description="Helical" evidence="12">
    <location>
        <begin position="165"/>
        <end position="189"/>
    </location>
</feature>
<feature type="transmembrane region" description="Helical" evidence="12">
    <location>
        <begin position="12"/>
        <end position="31"/>
    </location>
</feature>
<evidence type="ECO:0000256" key="12">
    <source>
        <dbReference type="SAM" id="Phobius"/>
    </source>
</evidence>
<feature type="transmembrane region" description="Helical" evidence="12">
    <location>
        <begin position="453"/>
        <end position="471"/>
    </location>
</feature>
<keyword evidence="8" id="KW-0915">Sodium</keyword>
<evidence type="ECO:0000256" key="5">
    <source>
        <dbReference type="ARBA" id="ARBA00022692"/>
    </source>
</evidence>
<dbReference type="InterPro" id="IPR001734">
    <property type="entry name" value="Na/solute_symporter"/>
</dbReference>
<evidence type="ECO:0000256" key="10">
    <source>
        <dbReference type="ARBA" id="ARBA00023136"/>
    </source>
</evidence>
<keyword evidence="11" id="KW-0739">Sodium transport</keyword>
<keyword evidence="6" id="KW-0769">Symport</keyword>
<gene>
    <name evidence="13" type="ORF">METZ01_LOCUS164332</name>
</gene>
<dbReference type="Pfam" id="PF00474">
    <property type="entry name" value="SSF"/>
    <property type="match status" value="1"/>
</dbReference>
<feature type="transmembrane region" description="Helical" evidence="12">
    <location>
        <begin position="43"/>
        <end position="63"/>
    </location>
</feature>